<dbReference type="Ensembl" id="ENSNNAT00000024487.1">
    <property type="protein sequence ID" value="ENSNNAP00000023358.1"/>
    <property type="gene ID" value="ENSNNAG00000015383.1"/>
</dbReference>
<keyword evidence="7" id="KW-0812">Transmembrane</keyword>
<evidence type="ECO:0000256" key="5">
    <source>
        <dbReference type="ARBA" id="ARBA00022900"/>
    </source>
</evidence>
<keyword evidence="6" id="KW-1015">Disulfide bond</keyword>
<keyword evidence="10" id="KW-1185">Reference proteome</keyword>
<dbReference type="InterPro" id="IPR036880">
    <property type="entry name" value="Kunitz_BPTI_sf"/>
</dbReference>
<keyword evidence="5" id="KW-0722">Serine protease inhibitor</keyword>
<reference evidence="9" key="1">
    <citation type="submission" date="2025-08" db="UniProtKB">
        <authorList>
            <consortium name="Ensembl"/>
        </authorList>
    </citation>
    <scope>IDENTIFICATION</scope>
</reference>
<keyword evidence="3" id="KW-0964">Secreted</keyword>
<evidence type="ECO:0000256" key="1">
    <source>
        <dbReference type="ARBA" id="ARBA00004613"/>
    </source>
</evidence>
<dbReference type="OrthoDB" id="4473401at2759"/>
<reference evidence="9" key="2">
    <citation type="submission" date="2025-09" db="UniProtKB">
        <authorList>
            <consortium name="Ensembl"/>
        </authorList>
    </citation>
    <scope>IDENTIFICATION</scope>
</reference>
<comment type="similarity">
    <text evidence="2">Belongs to the venom Kunitz-type family.</text>
</comment>
<dbReference type="Proteomes" id="UP000694559">
    <property type="component" value="Unplaced"/>
</dbReference>
<keyword evidence="7" id="KW-1133">Transmembrane helix</keyword>
<comment type="subcellular location">
    <subcellularLocation>
        <location evidence="1">Secreted</location>
    </subcellularLocation>
</comment>
<evidence type="ECO:0000259" key="8">
    <source>
        <dbReference type="PROSITE" id="PS50279"/>
    </source>
</evidence>
<evidence type="ECO:0000256" key="6">
    <source>
        <dbReference type="ARBA" id="ARBA00023157"/>
    </source>
</evidence>
<dbReference type="InterPro" id="IPR050098">
    <property type="entry name" value="TFPI/VKTCI-like"/>
</dbReference>
<dbReference type="Pfam" id="PF00014">
    <property type="entry name" value="Kunitz_BPTI"/>
    <property type="match status" value="1"/>
</dbReference>
<dbReference type="GO" id="GO:0005615">
    <property type="term" value="C:extracellular space"/>
    <property type="evidence" value="ECO:0007669"/>
    <property type="project" value="TreeGrafter"/>
</dbReference>
<dbReference type="SUPFAM" id="SSF57362">
    <property type="entry name" value="BPTI-like"/>
    <property type="match status" value="1"/>
</dbReference>
<evidence type="ECO:0000256" key="4">
    <source>
        <dbReference type="ARBA" id="ARBA00022690"/>
    </source>
</evidence>
<feature type="domain" description="BPTI/Kunitz inhibitor" evidence="8">
    <location>
        <begin position="51"/>
        <end position="104"/>
    </location>
</feature>
<proteinExistence type="inferred from homology"/>
<dbReference type="PANTHER" id="PTHR10083">
    <property type="entry name" value="KUNITZ-TYPE PROTEASE INHIBITOR-RELATED"/>
    <property type="match status" value="1"/>
</dbReference>
<dbReference type="GO" id="GO:0004867">
    <property type="term" value="F:serine-type endopeptidase inhibitor activity"/>
    <property type="evidence" value="ECO:0007669"/>
    <property type="project" value="UniProtKB-KW"/>
</dbReference>
<evidence type="ECO:0000256" key="2">
    <source>
        <dbReference type="ARBA" id="ARBA00008415"/>
    </source>
</evidence>
<dbReference type="PROSITE" id="PS50279">
    <property type="entry name" value="BPTI_KUNITZ_2"/>
    <property type="match status" value="1"/>
</dbReference>
<organism evidence="9 10">
    <name type="scientific">Naja naja</name>
    <name type="common">Indian cobra</name>
    <dbReference type="NCBI Taxonomy" id="35670"/>
    <lineage>
        <taxon>Eukaryota</taxon>
        <taxon>Metazoa</taxon>
        <taxon>Chordata</taxon>
        <taxon>Craniata</taxon>
        <taxon>Vertebrata</taxon>
        <taxon>Euteleostomi</taxon>
        <taxon>Lepidosauria</taxon>
        <taxon>Squamata</taxon>
        <taxon>Bifurcata</taxon>
        <taxon>Unidentata</taxon>
        <taxon>Episquamata</taxon>
        <taxon>Toxicofera</taxon>
        <taxon>Serpentes</taxon>
        <taxon>Colubroidea</taxon>
        <taxon>Elapidae</taxon>
        <taxon>Elapinae</taxon>
        <taxon>Naja</taxon>
    </lineage>
</organism>
<name>A0A8C6Y6R3_NAJNA</name>
<dbReference type="GeneTree" id="ENSGT01130000281947"/>
<feature type="transmembrane region" description="Helical" evidence="7">
    <location>
        <begin position="6"/>
        <end position="27"/>
    </location>
</feature>
<dbReference type="PANTHER" id="PTHR10083:SF328">
    <property type="entry name" value="TISSUE FACTOR PATHWAY INHIBITOR"/>
    <property type="match status" value="1"/>
</dbReference>
<dbReference type="SMART" id="SM00131">
    <property type="entry name" value="KU"/>
    <property type="match status" value="1"/>
</dbReference>
<dbReference type="FunFam" id="4.10.410.10:FF:000020">
    <property type="entry name" value="Collagen, type VI, alpha 3"/>
    <property type="match status" value="1"/>
</dbReference>
<sequence>MFHSIPFHSILFYSILFYSLFYSILLLGKLKTFVLANQLTSPTFPFVTEFCHLPPEHGPCLAINGYFPRFYYDPVSNECQMFIYGGCQGNANRFETKDEWKKLSEHKIPETQSL</sequence>
<evidence type="ECO:0000256" key="3">
    <source>
        <dbReference type="ARBA" id="ARBA00022525"/>
    </source>
</evidence>
<dbReference type="Gene3D" id="4.10.410.10">
    <property type="entry name" value="Pancreatic trypsin inhibitor Kunitz domain"/>
    <property type="match status" value="1"/>
</dbReference>
<evidence type="ECO:0000313" key="9">
    <source>
        <dbReference type="Ensembl" id="ENSNNAP00000023358.1"/>
    </source>
</evidence>
<protein>
    <recommendedName>
        <fullName evidence="8">BPTI/Kunitz inhibitor domain-containing protein</fullName>
    </recommendedName>
</protein>
<accession>A0A8C6Y6R3</accession>
<keyword evidence="7" id="KW-0472">Membrane</keyword>
<dbReference type="InterPro" id="IPR002223">
    <property type="entry name" value="Kunitz_BPTI"/>
</dbReference>
<dbReference type="AlphaFoldDB" id="A0A8C6Y6R3"/>
<dbReference type="PRINTS" id="PR00759">
    <property type="entry name" value="BASICPTASE"/>
</dbReference>
<evidence type="ECO:0000313" key="10">
    <source>
        <dbReference type="Proteomes" id="UP000694559"/>
    </source>
</evidence>
<keyword evidence="4" id="KW-0646">Protease inhibitor</keyword>
<evidence type="ECO:0000256" key="7">
    <source>
        <dbReference type="SAM" id="Phobius"/>
    </source>
</evidence>